<keyword evidence="3" id="KW-1185">Reference proteome</keyword>
<comment type="caution">
    <text evidence="2">The sequence shown here is derived from an EMBL/GenBank/DDBJ whole genome shotgun (WGS) entry which is preliminary data.</text>
</comment>
<dbReference type="PANTHER" id="PTHR30163">
    <property type="entry name" value="MEMBRANE-BOUND LYTIC MUREIN TRANSGLYCOSYLASE B"/>
    <property type="match status" value="1"/>
</dbReference>
<dbReference type="SUPFAM" id="SSF53955">
    <property type="entry name" value="Lysozyme-like"/>
    <property type="match status" value="1"/>
</dbReference>
<dbReference type="RefSeq" id="WP_398273494.1">
    <property type="nucleotide sequence ID" value="NZ_JBITLV010000001.1"/>
</dbReference>
<evidence type="ECO:0008006" key="4">
    <source>
        <dbReference type="Google" id="ProtNLM"/>
    </source>
</evidence>
<sequence length="412" mass="42584">MRRGGATATRLWRDITKFPVRAWTGNVPLPASMHPGVIRRVGRWTIHRQRYLLLTLFPLAVLSLSASQHLLPVVAAPAAPASTVENESFYYDGLWSGGSNLPPSGTVPTAQNPADTPYGVGSASTLTASGIPQAAYRAYVNAANELAKSDPTCGINWSVLGGIGRVESNHGRFGGSTIGIDGVVRPPILGIRLDGSRSARITDSDDGKYDGDTQFDRAVGPMQFIPGTWKAYGGGKNPQDMNAAALAAGKYLCAGGSNMLTQKGRWAAVYRYNHSDSYVSLVLSIADSYASGHVVTFPTRPNDTKTDDKGEEATPGGKPPAADPDPTPTTKPTTKPTSTPTASPTGIPSATSSPSAPTSPTTKPTTAPPSTSAPATPQPSSTPSTTCASASATPSATVAPQPSPTASCPAVE</sequence>
<dbReference type="Proteomes" id="UP001612915">
    <property type="component" value="Unassembled WGS sequence"/>
</dbReference>
<evidence type="ECO:0000256" key="1">
    <source>
        <dbReference type="SAM" id="MobiDB-lite"/>
    </source>
</evidence>
<feature type="compositionally biased region" description="Low complexity" evidence="1">
    <location>
        <begin position="330"/>
        <end position="412"/>
    </location>
</feature>
<dbReference type="InterPro" id="IPR023346">
    <property type="entry name" value="Lysozyme-like_dom_sf"/>
</dbReference>
<organism evidence="2 3">
    <name type="scientific">Spongisporangium articulatum</name>
    <dbReference type="NCBI Taxonomy" id="3362603"/>
    <lineage>
        <taxon>Bacteria</taxon>
        <taxon>Bacillati</taxon>
        <taxon>Actinomycetota</taxon>
        <taxon>Actinomycetes</taxon>
        <taxon>Kineosporiales</taxon>
        <taxon>Kineosporiaceae</taxon>
        <taxon>Spongisporangium</taxon>
    </lineage>
</organism>
<name>A0ABW8AGM2_9ACTN</name>
<feature type="compositionally biased region" description="Basic and acidic residues" evidence="1">
    <location>
        <begin position="302"/>
        <end position="312"/>
    </location>
</feature>
<accession>A0ABW8AGM2</accession>
<dbReference type="InterPro" id="IPR043426">
    <property type="entry name" value="MltB-like"/>
</dbReference>
<dbReference type="EMBL" id="JBITLV010000001">
    <property type="protein sequence ID" value="MFI7585506.1"/>
    <property type="molecule type" value="Genomic_DNA"/>
</dbReference>
<dbReference type="PANTHER" id="PTHR30163:SF8">
    <property type="entry name" value="LYTIC MUREIN TRANSGLYCOSYLASE"/>
    <property type="match status" value="1"/>
</dbReference>
<proteinExistence type="predicted"/>
<dbReference type="Gene3D" id="1.10.530.10">
    <property type="match status" value="1"/>
</dbReference>
<feature type="region of interest" description="Disordered" evidence="1">
    <location>
        <begin position="294"/>
        <end position="412"/>
    </location>
</feature>
<reference evidence="2 3" key="1">
    <citation type="submission" date="2024-10" db="EMBL/GenBank/DDBJ databases">
        <title>The Natural Products Discovery Center: Release of the First 8490 Sequenced Strains for Exploring Actinobacteria Biosynthetic Diversity.</title>
        <authorList>
            <person name="Kalkreuter E."/>
            <person name="Kautsar S.A."/>
            <person name="Yang D."/>
            <person name="Bader C.D."/>
            <person name="Teijaro C.N."/>
            <person name="Fluegel L."/>
            <person name="Davis C.M."/>
            <person name="Simpson J.R."/>
            <person name="Lauterbach L."/>
            <person name="Steele A.D."/>
            <person name="Gui C."/>
            <person name="Meng S."/>
            <person name="Li G."/>
            <person name="Viehrig K."/>
            <person name="Ye F."/>
            <person name="Su P."/>
            <person name="Kiefer A.F."/>
            <person name="Nichols A."/>
            <person name="Cepeda A.J."/>
            <person name="Yan W."/>
            <person name="Fan B."/>
            <person name="Jiang Y."/>
            <person name="Adhikari A."/>
            <person name="Zheng C.-J."/>
            <person name="Schuster L."/>
            <person name="Cowan T.M."/>
            <person name="Smanski M.J."/>
            <person name="Chevrette M.G."/>
            <person name="De Carvalho L.P.S."/>
            <person name="Shen B."/>
        </authorList>
    </citation>
    <scope>NUCLEOTIDE SEQUENCE [LARGE SCALE GENOMIC DNA]</scope>
    <source>
        <strain evidence="2 3">NPDC049639</strain>
    </source>
</reference>
<protein>
    <recommendedName>
        <fullName evidence="4">Transglycosylase SLT domain-containing protein</fullName>
    </recommendedName>
</protein>
<evidence type="ECO:0000313" key="3">
    <source>
        <dbReference type="Proteomes" id="UP001612915"/>
    </source>
</evidence>
<gene>
    <name evidence="2" type="ORF">ACIB24_00355</name>
</gene>
<dbReference type="PRINTS" id="PR01217">
    <property type="entry name" value="PRICHEXTENSN"/>
</dbReference>
<feature type="compositionally biased region" description="Pro residues" evidence="1">
    <location>
        <begin position="317"/>
        <end position="329"/>
    </location>
</feature>
<evidence type="ECO:0000313" key="2">
    <source>
        <dbReference type="EMBL" id="MFI7585506.1"/>
    </source>
</evidence>